<dbReference type="PROSITE" id="PS01281">
    <property type="entry name" value="GIDA_2"/>
    <property type="match status" value="1"/>
</dbReference>
<dbReference type="InterPro" id="IPR040131">
    <property type="entry name" value="MnmG_N"/>
</dbReference>
<dbReference type="SUPFAM" id="SSF51905">
    <property type="entry name" value="FAD/NAD(P)-binding domain"/>
    <property type="match status" value="1"/>
</dbReference>
<sequence length="249" mass="28574">MLQYSPIVSGIIETHGPRHCPSIDRKVLNFPDKTEHQIFLELESLDSDEIYVNGFTTAMPPFAQEEILHTICGLEHAKIMRYGYAVEYDYVPAFQLYPSLENKKISGLFCAGQINGTSGYEEAAAQGLIAGINAGRKILQKSPIFIDRSEAYIGVMIDDLIHKKTPEPYRVLPSRSEYRLHLRFDNAFMRLYEKTKEIGLLSPEKISFLEEAIEKVIQEVKRLKNISISMQEANQFLKNKNCMDFFQRE</sequence>
<comment type="subunit">
    <text evidence="8">Homodimer. Heterotetramer of two MnmE and two MnmG subunits.</text>
</comment>
<feature type="domain" description="MnmG N-terminal" evidence="10">
    <location>
        <begin position="3"/>
        <end position="141"/>
    </location>
</feature>
<dbReference type="PROSITE" id="PS01280">
    <property type="entry name" value="GIDA_1"/>
    <property type="match status" value="1"/>
</dbReference>
<dbReference type="GO" id="GO:0002098">
    <property type="term" value="P:tRNA wobble uridine modification"/>
    <property type="evidence" value="ECO:0007669"/>
    <property type="project" value="TreeGrafter"/>
</dbReference>
<evidence type="ECO:0000256" key="4">
    <source>
        <dbReference type="ARBA" id="ARBA00022630"/>
    </source>
</evidence>
<keyword evidence="7" id="KW-0520">NAD</keyword>
<dbReference type="Gene3D" id="3.50.50.60">
    <property type="entry name" value="FAD/NAD(P)-binding domain"/>
    <property type="match status" value="1"/>
</dbReference>
<comment type="cofactor">
    <cofactor evidence="1">
        <name>FAD</name>
        <dbReference type="ChEBI" id="CHEBI:57692"/>
    </cofactor>
</comment>
<dbReference type="Proteomes" id="UP000031184">
    <property type="component" value="Unassembled WGS sequence"/>
</dbReference>
<evidence type="ECO:0000256" key="9">
    <source>
        <dbReference type="ARBA" id="ARBA00031800"/>
    </source>
</evidence>
<dbReference type="PANTHER" id="PTHR11806:SF0">
    <property type="entry name" value="PROTEIN MTO1 HOMOLOG, MITOCHONDRIAL"/>
    <property type="match status" value="1"/>
</dbReference>
<evidence type="ECO:0000313" key="11">
    <source>
        <dbReference type="EMBL" id="KID48056.1"/>
    </source>
</evidence>
<evidence type="ECO:0000256" key="3">
    <source>
        <dbReference type="ARBA" id="ARBA00020461"/>
    </source>
</evidence>
<dbReference type="GO" id="GO:0005829">
    <property type="term" value="C:cytosol"/>
    <property type="evidence" value="ECO:0007669"/>
    <property type="project" value="TreeGrafter"/>
</dbReference>
<comment type="similarity">
    <text evidence="2">Belongs to the MnmG family.</text>
</comment>
<dbReference type="FunFam" id="3.50.50.60:FF:000002">
    <property type="entry name" value="tRNA uridine 5-carboxymethylaminomethyl modification enzyme MnmG"/>
    <property type="match status" value="1"/>
</dbReference>
<evidence type="ECO:0000256" key="7">
    <source>
        <dbReference type="ARBA" id="ARBA00023027"/>
    </source>
</evidence>
<dbReference type="InterPro" id="IPR036188">
    <property type="entry name" value="FAD/NAD-bd_sf"/>
</dbReference>
<proteinExistence type="inferred from homology"/>
<dbReference type="AlphaFoldDB" id="A0A0B4EFL1"/>
<name>A0A0B4EFL1_9FUSO</name>
<dbReference type="InterPro" id="IPR002218">
    <property type="entry name" value="MnmG-rel"/>
</dbReference>
<dbReference type="Pfam" id="PF01134">
    <property type="entry name" value="GIDA"/>
    <property type="match status" value="1"/>
</dbReference>
<accession>A0A0B4EFL1</accession>
<dbReference type="GO" id="GO:0030488">
    <property type="term" value="P:tRNA methylation"/>
    <property type="evidence" value="ECO:0007669"/>
    <property type="project" value="TreeGrafter"/>
</dbReference>
<dbReference type="EMBL" id="AUZI01000033">
    <property type="protein sequence ID" value="KID48056.1"/>
    <property type="molecule type" value="Genomic_DNA"/>
</dbReference>
<evidence type="ECO:0000256" key="5">
    <source>
        <dbReference type="ARBA" id="ARBA00022694"/>
    </source>
</evidence>
<keyword evidence="5" id="KW-0819">tRNA processing</keyword>
<keyword evidence="4" id="KW-0285">Flavoprotein</keyword>
<protein>
    <recommendedName>
        <fullName evidence="3">tRNA uridine 5-carboxymethylaminomethyl modification enzyme MnmG</fullName>
    </recommendedName>
    <alternativeName>
        <fullName evidence="9">Glucose-inhibited division protein A</fullName>
    </alternativeName>
</protein>
<evidence type="ECO:0000256" key="6">
    <source>
        <dbReference type="ARBA" id="ARBA00022827"/>
    </source>
</evidence>
<gene>
    <name evidence="11" type="ORF">C095_12330</name>
</gene>
<evidence type="ECO:0000256" key="8">
    <source>
        <dbReference type="ARBA" id="ARBA00025948"/>
    </source>
</evidence>
<evidence type="ECO:0000313" key="12">
    <source>
        <dbReference type="Proteomes" id="UP000031184"/>
    </source>
</evidence>
<dbReference type="InterPro" id="IPR020595">
    <property type="entry name" value="MnmG-rel_CS"/>
</dbReference>
<comment type="caution">
    <text evidence="11">The sequence shown here is derived from an EMBL/GenBank/DDBJ whole genome shotgun (WGS) entry which is preliminary data.</text>
</comment>
<keyword evidence="6" id="KW-0274">FAD</keyword>
<dbReference type="PANTHER" id="PTHR11806">
    <property type="entry name" value="GLUCOSE INHIBITED DIVISION PROTEIN A"/>
    <property type="match status" value="1"/>
</dbReference>
<reference evidence="11 12" key="1">
    <citation type="submission" date="2013-08" db="EMBL/GenBank/DDBJ databases">
        <title>An opportunistic ruminal bacterium that causes liver abscesses in cattle.</title>
        <authorList>
            <person name="Benahmed F.H."/>
            <person name="Rasmussen M."/>
            <person name="Harbottle H."/>
            <person name="Soppet D."/>
            <person name="Nagaraja T.G."/>
            <person name="Davidson M."/>
        </authorList>
    </citation>
    <scope>NUCLEOTIDE SEQUENCE [LARGE SCALE GENOMIC DNA]</scope>
    <source>
        <strain evidence="11 12">B35</strain>
    </source>
</reference>
<dbReference type="PATRIC" id="fig|1226633.4.peg.2474"/>
<evidence type="ECO:0000256" key="2">
    <source>
        <dbReference type="ARBA" id="ARBA00007653"/>
    </source>
</evidence>
<evidence type="ECO:0000259" key="10">
    <source>
        <dbReference type="Pfam" id="PF01134"/>
    </source>
</evidence>
<organism evidence="11 12">
    <name type="scientific">Fusobacterium necrophorum subsp. funduliforme B35</name>
    <dbReference type="NCBI Taxonomy" id="1226633"/>
    <lineage>
        <taxon>Bacteria</taxon>
        <taxon>Fusobacteriati</taxon>
        <taxon>Fusobacteriota</taxon>
        <taxon>Fusobacteriia</taxon>
        <taxon>Fusobacteriales</taxon>
        <taxon>Fusobacteriaceae</taxon>
        <taxon>Fusobacterium</taxon>
    </lineage>
</organism>
<evidence type="ECO:0000256" key="1">
    <source>
        <dbReference type="ARBA" id="ARBA00001974"/>
    </source>
</evidence>
<dbReference type="GO" id="GO:0050660">
    <property type="term" value="F:flavin adenine dinucleotide binding"/>
    <property type="evidence" value="ECO:0007669"/>
    <property type="project" value="InterPro"/>
</dbReference>